<keyword evidence="14" id="KW-1185">Reference proteome</keyword>
<comment type="cofactor">
    <cofactor evidence="1 11">
        <name>FAD</name>
        <dbReference type="ChEBI" id="CHEBI:57692"/>
    </cofactor>
</comment>
<dbReference type="HOGENOM" id="CLU_023210_0_1_1"/>
<dbReference type="Pfam" id="PF01494">
    <property type="entry name" value="FAD_binding_3"/>
    <property type="match status" value="1"/>
</dbReference>
<gene>
    <name evidence="11" type="primary">BNA4</name>
    <name evidence="13" type="ORF">VIN7_5443</name>
</gene>
<evidence type="ECO:0000256" key="11">
    <source>
        <dbReference type="HAMAP-Rule" id="MF_03018"/>
    </source>
</evidence>
<dbReference type="GO" id="GO:0005741">
    <property type="term" value="C:mitochondrial outer membrane"/>
    <property type="evidence" value="ECO:0007669"/>
    <property type="project" value="UniProtKB-SubCell"/>
</dbReference>
<dbReference type="PhylomeDB" id="H0GQY2"/>
<dbReference type="Proteomes" id="UP000009009">
    <property type="component" value="Unassembled WGS sequence"/>
</dbReference>
<keyword evidence="6 11" id="KW-0521">NADP</keyword>
<evidence type="ECO:0000313" key="14">
    <source>
        <dbReference type="Proteomes" id="UP000009009"/>
    </source>
</evidence>
<evidence type="ECO:0000256" key="5">
    <source>
        <dbReference type="ARBA" id="ARBA00022827"/>
    </source>
</evidence>
<dbReference type="Gene3D" id="3.50.50.60">
    <property type="entry name" value="FAD/NAD(P)-binding domain"/>
    <property type="match status" value="1"/>
</dbReference>
<dbReference type="GO" id="GO:0043420">
    <property type="term" value="P:anthranilate metabolic process"/>
    <property type="evidence" value="ECO:0007669"/>
    <property type="project" value="UniProtKB-UniRule"/>
</dbReference>
<evidence type="ECO:0000256" key="9">
    <source>
        <dbReference type="ARBA" id="ARBA00023128"/>
    </source>
</evidence>
<keyword evidence="3 11" id="KW-0662">Pyridine nucleotide biosynthesis</keyword>
<keyword evidence="4 11" id="KW-1000">Mitochondrion outer membrane</keyword>
<comment type="pathway">
    <text evidence="11">Cofactor biosynthesis; NAD(+) biosynthesis; quinolinate from L-kynurenine: step 1/3.</text>
</comment>
<dbReference type="GO" id="GO:0019805">
    <property type="term" value="P:quinolinate biosynthetic process"/>
    <property type="evidence" value="ECO:0007669"/>
    <property type="project" value="UniProtKB-UniRule"/>
</dbReference>
<sequence length="461" mass="52266">MPESVAIIGAGLVGCLAALAFSKKGYHVTLYDFRQDPRLDTTQNKNLKSINLAISARGIDALRSVDSGACDRILQDMIPMKGRMIHDLKGEQESQLYGLHGEAINSINRSVLNNNLLHELEKTPADLKFGHKLVKVEWTDDKQICHFAIGEDSKAISHTEEFDFVIGCDGAYSATRSQMQRKVEMDFSQEYMDLRYIELYIPASKESKPEYDGNFAIAPDHLHIWPRHKYMLIALANSDGSFTSTFFGPKDQISDLITSKSRVKNFLVESFPDIVTIMDLDDAVERFITYPKESLVCVNCKPYDVPGGKAILLGDAAHAMVPFYGQGMNCGFEDVRILMALLKKHSGDRSKAFAEYSQTRHNDLVSITQLARRNYKEMSHDVTSKRFLFRRKLDALFSIMMRDKWIPLYTMVSFRSDISYSKALERAGRQTRILKFLESLTLGILSVGGFKLFKFLTKERS</sequence>
<evidence type="ECO:0000256" key="2">
    <source>
        <dbReference type="ARBA" id="ARBA00022630"/>
    </source>
</evidence>
<dbReference type="GO" id="GO:0004502">
    <property type="term" value="F:kynurenine 3-monooxygenase activity"/>
    <property type="evidence" value="ECO:0007669"/>
    <property type="project" value="UniProtKB-UniRule"/>
</dbReference>
<dbReference type="UniPathway" id="UPA00253">
    <property type="reaction ID" value="UER00328"/>
</dbReference>
<dbReference type="EMBL" id="AGVY01000119">
    <property type="protein sequence ID" value="EHN03781.1"/>
    <property type="molecule type" value="Genomic_DNA"/>
</dbReference>
<dbReference type="PRINTS" id="PR00420">
    <property type="entry name" value="RNGMNOXGNASE"/>
</dbReference>
<evidence type="ECO:0000259" key="12">
    <source>
        <dbReference type="Pfam" id="PF01494"/>
    </source>
</evidence>
<dbReference type="InterPro" id="IPR027545">
    <property type="entry name" value="Kynurenine_monooxygenase"/>
</dbReference>
<comment type="catalytic activity">
    <reaction evidence="10 11">
        <text>L-kynurenine + NADPH + O2 + H(+) = 3-hydroxy-L-kynurenine + NADP(+) + H2O</text>
        <dbReference type="Rhea" id="RHEA:20545"/>
        <dbReference type="ChEBI" id="CHEBI:15377"/>
        <dbReference type="ChEBI" id="CHEBI:15378"/>
        <dbReference type="ChEBI" id="CHEBI:15379"/>
        <dbReference type="ChEBI" id="CHEBI:57783"/>
        <dbReference type="ChEBI" id="CHEBI:57959"/>
        <dbReference type="ChEBI" id="CHEBI:58125"/>
        <dbReference type="ChEBI" id="CHEBI:58349"/>
        <dbReference type="EC" id="1.14.13.9"/>
    </reaction>
</comment>
<protein>
    <recommendedName>
        <fullName evidence="11">Kynurenine 3-monooxygenase</fullName>
        <ecNumber evidence="11">1.14.13.9</ecNumber>
    </recommendedName>
    <alternativeName>
        <fullName evidence="11">Biosynthesis of nicotinic acid protein 4</fullName>
    </alternativeName>
    <alternativeName>
        <fullName evidence="11">Kynurenine 3-hydroxylase</fullName>
    </alternativeName>
</protein>
<comment type="function">
    <text evidence="11">Catalyzes the hydroxylation of L-kynurenine (L-Kyn) to form 3-hydroxy-L-kynurenine (L-3OHKyn). Required for synthesis of quinolinic acid.</text>
</comment>
<proteinExistence type="inferred from homology"/>
<dbReference type="EC" id="1.14.13.9" evidence="11"/>
<evidence type="ECO:0000256" key="4">
    <source>
        <dbReference type="ARBA" id="ARBA00022787"/>
    </source>
</evidence>
<dbReference type="HAMAP" id="MF_01971">
    <property type="entry name" value="Kynurenine_monooxygenase"/>
    <property type="match status" value="1"/>
</dbReference>
<dbReference type="GO" id="GO:0006569">
    <property type="term" value="P:L-tryptophan catabolic process"/>
    <property type="evidence" value="ECO:0007669"/>
    <property type="project" value="UniProtKB-UniRule"/>
</dbReference>
<evidence type="ECO:0000256" key="3">
    <source>
        <dbReference type="ARBA" id="ARBA00022642"/>
    </source>
</evidence>
<organism evidence="13 14">
    <name type="scientific">Saccharomyces cerevisiae x Saccharomyces kudriavzevii (strain VIN7)</name>
    <name type="common">Yeast</name>
    <dbReference type="NCBI Taxonomy" id="1095631"/>
    <lineage>
        <taxon>Eukaryota</taxon>
        <taxon>Fungi</taxon>
        <taxon>Dikarya</taxon>
        <taxon>Ascomycota</taxon>
        <taxon>Saccharomycotina</taxon>
        <taxon>Saccharomycetes</taxon>
        <taxon>Saccharomycetales</taxon>
        <taxon>Saccharomycetaceae</taxon>
        <taxon>Saccharomyces</taxon>
    </lineage>
</organism>
<reference evidence="13 14" key="1">
    <citation type="journal article" date="2012" name="FEMS Yeast Res.">
        <title>The genome sequence of the wine yeast VIN7 reveals an allotriploid hybrid genome with Saccharomyces cerevisiae and Saccharomyces kudriavzevii origins.</title>
        <authorList>
            <person name="Borneman A.R."/>
            <person name="Desany B.A."/>
            <person name="Riches D."/>
            <person name="Affourtit J.P."/>
            <person name="Forgan A.H."/>
            <person name="Pretorius I.S."/>
            <person name="Egholm M."/>
            <person name="Chambers P.J."/>
        </authorList>
    </citation>
    <scope>NUCLEOTIDE SEQUENCE [LARGE SCALE GENOMIC DNA]</scope>
    <source>
        <strain evidence="13 14">VIN7</strain>
    </source>
</reference>
<keyword evidence="2 11" id="KW-0285">Flavoprotein</keyword>
<keyword evidence="9 11" id="KW-0496">Mitochondrion</keyword>
<dbReference type="GO" id="GO:0070189">
    <property type="term" value="P:kynurenine metabolic process"/>
    <property type="evidence" value="ECO:0007669"/>
    <property type="project" value="TreeGrafter"/>
</dbReference>
<dbReference type="OrthoDB" id="10053569at2759"/>
<comment type="similarity">
    <text evidence="11">Belongs to the aromatic-ring hydroxylase family. KMO subfamily.</text>
</comment>
<evidence type="ECO:0000256" key="7">
    <source>
        <dbReference type="ARBA" id="ARBA00023002"/>
    </source>
</evidence>
<keyword evidence="7 11" id="KW-0560">Oxidoreductase</keyword>
<comment type="caution">
    <text evidence="13">The sequence shown here is derived from an EMBL/GenBank/DDBJ whole genome shotgun (WGS) entry which is preliminary data.</text>
</comment>
<dbReference type="InterPro" id="IPR036188">
    <property type="entry name" value="FAD/NAD-bd_sf"/>
</dbReference>
<evidence type="ECO:0000256" key="1">
    <source>
        <dbReference type="ARBA" id="ARBA00001974"/>
    </source>
</evidence>
<accession>H0GQY2</accession>
<comment type="subcellular location">
    <subcellularLocation>
        <location evidence="11">Mitochondrion outer membrane</location>
    </subcellularLocation>
</comment>
<evidence type="ECO:0000256" key="8">
    <source>
        <dbReference type="ARBA" id="ARBA00023033"/>
    </source>
</evidence>
<dbReference type="AlphaFoldDB" id="H0GQY2"/>
<dbReference type="GO" id="GO:0034354">
    <property type="term" value="P:'de novo' NAD+ biosynthetic process from L-tryptophan"/>
    <property type="evidence" value="ECO:0007669"/>
    <property type="project" value="UniProtKB-UniRule"/>
</dbReference>
<name>H0GQY2_SACCK</name>
<keyword evidence="11" id="KW-0472">Membrane</keyword>
<keyword evidence="8 11" id="KW-0503">Monooxygenase</keyword>
<dbReference type="GO" id="GO:0071949">
    <property type="term" value="F:FAD binding"/>
    <property type="evidence" value="ECO:0007669"/>
    <property type="project" value="InterPro"/>
</dbReference>
<dbReference type="PANTHER" id="PTHR46028">
    <property type="entry name" value="KYNURENINE 3-MONOOXYGENASE"/>
    <property type="match status" value="1"/>
</dbReference>
<dbReference type="FunFam" id="3.50.50.60:FF:000129">
    <property type="entry name" value="Kynurenine 3-monooxygenase"/>
    <property type="match status" value="1"/>
</dbReference>
<keyword evidence="5 11" id="KW-0274">FAD</keyword>
<feature type="domain" description="FAD-binding" evidence="12">
    <location>
        <begin position="4"/>
        <end position="362"/>
    </location>
</feature>
<dbReference type="InterPro" id="IPR002938">
    <property type="entry name" value="FAD-bd"/>
</dbReference>
<evidence type="ECO:0000313" key="13">
    <source>
        <dbReference type="EMBL" id="EHN03781.1"/>
    </source>
</evidence>
<dbReference type="PANTHER" id="PTHR46028:SF2">
    <property type="entry name" value="KYNURENINE 3-MONOOXYGENASE"/>
    <property type="match status" value="1"/>
</dbReference>
<evidence type="ECO:0000256" key="6">
    <source>
        <dbReference type="ARBA" id="ARBA00022857"/>
    </source>
</evidence>
<dbReference type="SUPFAM" id="SSF51905">
    <property type="entry name" value="FAD/NAD(P)-binding domain"/>
    <property type="match status" value="1"/>
</dbReference>
<evidence type="ECO:0000256" key="10">
    <source>
        <dbReference type="ARBA" id="ARBA00047818"/>
    </source>
</evidence>